<evidence type="ECO:0000256" key="5">
    <source>
        <dbReference type="ARBA" id="ARBA00022786"/>
    </source>
</evidence>
<dbReference type="FunFam" id="3.10.110.10:FF:000035">
    <property type="entry name" value="SUMO-conjugating enzyme ubc9"/>
    <property type="match status" value="1"/>
</dbReference>
<dbReference type="InParanoid" id="A0A4Q1BRB9"/>
<evidence type="ECO:0000256" key="12">
    <source>
        <dbReference type="RuleBase" id="RU362109"/>
    </source>
</evidence>
<dbReference type="PROSITE" id="PS00183">
    <property type="entry name" value="UBC_1"/>
    <property type="match status" value="1"/>
</dbReference>
<dbReference type="OrthoDB" id="6600758at2759"/>
<dbReference type="InterPro" id="IPR016135">
    <property type="entry name" value="UBQ-conjugating_enzyme/RWD"/>
</dbReference>
<dbReference type="GO" id="GO:0016925">
    <property type="term" value="P:protein sumoylation"/>
    <property type="evidence" value="ECO:0007669"/>
    <property type="project" value="UniProtKB-ARBA"/>
</dbReference>
<evidence type="ECO:0000256" key="8">
    <source>
        <dbReference type="ARBA" id="ARBA00039165"/>
    </source>
</evidence>
<evidence type="ECO:0000256" key="6">
    <source>
        <dbReference type="ARBA" id="ARBA00022840"/>
    </source>
</evidence>
<dbReference type="SUPFAM" id="SSF54495">
    <property type="entry name" value="UBC-like"/>
    <property type="match status" value="1"/>
</dbReference>
<organism evidence="14 15">
    <name type="scientific">Tremella mesenterica</name>
    <name type="common">Jelly fungus</name>
    <dbReference type="NCBI Taxonomy" id="5217"/>
    <lineage>
        <taxon>Eukaryota</taxon>
        <taxon>Fungi</taxon>
        <taxon>Dikarya</taxon>
        <taxon>Basidiomycota</taxon>
        <taxon>Agaricomycotina</taxon>
        <taxon>Tremellomycetes</taxon>
        <taxon>Tremellales</taxon>
        <taxon>Tremellaceae</taxon>
        <taxon>Tremella</taxon>
    </lineage>
</organism>
<name>A0A4Q1BRB9_TREME</name>
<evidence type="ECO:0000256" key="9">
    <source>
        <dbReference type="ARBA" id="ARBA00044296"/>
    </source>
</evidence>
<dbReference type="InterPro" id="IPR023313">
    <property type="entry name" value="UBQ-conjugating_AS"/>
</dbReference>
<dbReference type="SMART" id="SM00212">
    <property type="entry name" value="UBCc"/>
    <property type="match status" value="1"/>
</dbReference>
<dbReference type="Gene3D" id="3.10.110.10">
    <property type="entry name" value="Ubiquitin Conjugating Enzyme"/>
    <property type="match status" value="1"/>
</dbReference>
<dbReference type="STRING" id="5217.A0A4Q1BRB9"/>
<dbReference type="GO" id="GO:0005634">
    <property type="term" value="C:nucleus"/>
    <property type="evidence" value="ECO:0007669"/>
    <property type="project" value="UniProtKB-SubCell"/>
</dbReference>
<evidence type="ECO:0000256" key="3">
    <source>
        <dbReference type="ARBA" id="ARBA00022679"/>
    </source>
</evidence>
<reference evidence="14 15" key="1">
    <citation type="submission" date="2016-06" db="EMBL/GenBank/DDBJ databases">
        <title>Evolution of pathogenesis and genome organization in the Tremellales.</title>
        <authorList>
            <person name="Cuomo C."/>
            <person name="Litvintseva A."/>
            <person name="Heitman J."/>
            <person name="Chen Y."/>
            <person name="Sun S."/>
            <person name="Springer D."/>
            <person name="Dromer F."/>
            <person name="Young S."/>
            <person name="Zeng Q."/>
            <person name="Chapman S."/>
            <person name="Gujja S."/>
            <person name="Saif S."/>
            <person name="Birren B."/>
        </authorList>
    </citation>
    <scope>NUCLEOTIDE SEQUENCE [LARGE SCALE GENOMIC DNA]</scope>
    <source>
        <strain evidence="14 15">ATCC 28783</strain>
    </source>
</reference>
<dbReference type="EMBL" id="SDIL01000017">
    <property type="protein sequence ID" value="RXK40498.1"/>
    <property type="molecule type" value="Genomic_DNA"/>
</dbReference>
<dbReference type="CDD" id="cd23798">
    <property type="entry name" value="UBCc_UBE2I"/>
    <property type="match status" value="1"/>
</dbReference>
<keyword evidence="3" id="KW-0808">Transferase</keyword>
<dbReference type="InterPro" id="IPR050113">
    <property type="entry name" value="Ub_conjugating_enzyme"/>
</dbReference>
<keyword evidence="4 12" id="KW-0547">Nucleotide-binding</keyword>
<keyword evidence="5 12" id="KW-0833">Ubl conjugation pathway</keyword>
<dbReference type="GO" id="GO:0005694">
    <property type="term" value="C:chromosome"/>
    <property type="evidence" value="ECO:0007669"/>
    <property type="project" value="UniProtKB-ARBA"/>
</dbReference>
<evidence type="ECO:0000256" key="4">
    <source>
        <dbReference type="ARBA" id="ARBA00022741"/>
    </source>
</evidence>
<comment type="pathway">
    <text evidence="2">Protein modification; protein sumoylation.</text>
</comment>
<dbReference type="AlphaFoldDB" id="A0A4Q1BRB9"/>
<feature type="domain" description="UBC core" evidence="13">
    <location>
        <begin position="33"/>
        <end position="186"/>
    </location>
</feature>
<gene>
    <name evidence="14" type="ORF">M231_02150</name>
</gene>
<dbReference type="PROSITE" id="PS50127">
    <property type="entry name" value="UBC_2"/>
    <property type="match status" value="1"/>
</dbReference>
<dbReference type="VEuPathDB" id="FungiDB:TREMEDRAFT_58215"/>
<evidence type="ECO:0000313" key="14">
    <source>
        <dbReference type="EMBL" id="RXK40498.1"/>
    </source>
</evidence>
<evidence type="ECO:0000256" key="11">
    <source>
        <dbReference type="PROSITE-ProRule" id="PRU10133"/>
    </source>
</evidence>
<comment type="caution">
    <text evidence="14">The sequence shown here is derived from an EMBL/GenBank/DDBJ whole genome shotgun (WGS) entry which is preliminary data.</text>
</comment>
<dbReference type="Proteomes" id="UP000289152">
    <property type="component" value="Unassembled WGS sequence"/>
</dbReference>
<keyword evidence="15" id="KW-1185">Reference proteome</keyword>
<dbReference type="Pfam" id="PF00179">
    <property type="entry name" value="UQ_con"/>
    <property type="match status" value="1"/>
</dbReference>
<dbReference type="FunCoup" id="A0A4Q1BRB9">
    <property type="interactions" value="931"/>
</dbReference>
<keyword evidence="6 12" id="KW-0067">ATP-binding</keyword>
<feature type="active site" description="Glycyl thioester intermediate" evidence="11">
    <location>
        <position position="122"/>
    </location>
</feature>
<comment type="subcellular location">
    <subcellularLocation>
        <location evidence="1">Nucleus</location>
    </subcellularLocation>
</comment>
<dbReference type="InterPro" id="IPR000608">
    <property type="entry name" value="UBC"/>
</dbReference>
<dbReference type="GO" id="GO:0005524">
    <property type="term" value="F:ATP binding"/>
    <property type="evidence" value="ECO:0007669"/>
    <property type="project" value="UniProtKB-UniRule"/>
</dbReference>
<dbReference type="PANTHER" id="PTHR24067">
    <property type="entry name" value="UBIQUITIN-CONJUGATING ENZYME E2"/>
    <property type="match status" value="1"/>
</dbReference>
<evidence type="ECO:0000256" key="2">
    <source>
        <dbReference type="ARBA" id="ARBA00004718"/>
    </source>
</evidence>
<accession>A0A4Q1BRB9</accession>
<keyword evidence="7" id="KW-0539">Nucleus</keyword>
<evidence type="ECO:0000259" key="13">
    <source>
        <dbReference type="PROSITE" id="PS50127"/>
    </source>
</evidence>
<dbReference type="GO" id="GO:0019789">
    <property type="term" value="F:SUMO transferase activity"/>
    <property type="evidence" value="ECO:0007669"/>
    <property type="project" value="UniProtKB-ARBA"/>
</dbReference>
<sequence>MSKEYYIAKKTSYAITSQPSFPNLLLLSIMSALAQARLAEERKQWRKDHPYGFWARPQKAADGTLNLMVWEVGIPGVAKTIWEGGIYKVIMTFPDDFPAKPPKCKFDPPLFHPNVYPSGTICLSILDEEKSWKPGITIKQLVLGIQDLLDHANIADPAQVDAYQMFRNDRPAYERRIKQQAQERRPR</sequence>
<comment type="similarity">
    <text evidence="12">Belongs to the ubiquitin-conjugating enzyme family.</text>
</comment>
<evidence type="ECO:0000256" key="7">
    <source>
        <dbReference type="ARBA" id="ARBA00023242"/>
    </source>
</evidence>
<evidence type="ECO:0000256" key="10">
    <source>
        <dbReference type="ARBA" id="ARBA00081544"/>
    </source>
</evidence>
<evidence type="ECO:0000256" key="1">
    <source>
        <dbReference type="ARBA" id="ARBA00004123"/>
    </source>
</evidence>
<protein>
    <recommendedName>
        <fullName evidence="8">SUMO-conjugating enzyme UBC9</fullName>
    </recommendedName>
    <alternativeName>
        <fullName evidence="9">Ubiquitin carrier protein 9</fullName>
    </alternativeName>
    <alternativeName>
        <fullName evidence="10">Ubiquitin-conjugating enzyme E2-18 kDa</fullName>
    </alternativeName>
</protein>
<proteinExistence type="inferred from homology"/>
<evidence type="ECO:0000313" key="15">
    <source>
        <dbReference type="Proteomes" id="UP000289152"/>
    </source>
</evidence>